<dbReference type="Gene3D" id="1.20.1050.10">
    <property type="match status" value="1"/>
</dbReference>
<dbReference type="SUPFAM" id="SSF47616">
    <property type="entry name" value="GST C-terminal domain-like"/>
    <property type="match status" value="1"/>
</dbReference>
<sequence>MSSPLPNIDITLYSNPGCPYVHRVFTALHELNLPFKRVFIDLETPRPEWYLKINPRGTVPALSFTSPEHNGGAVTIVNESLVILQFLADLVPGRLLPAVLTGELKTVHAAAQRARIAFFIDAWGTKVGGGLTKVLLAAAANGDGGLEAAEAAVKAVQTEIDPLLVRGEGEPLFFGEDGRVSLAEITAAPFLLRTFAWADAGFTTPKLKEQLLALPNFGPWAREVVKLETLLKEFDRETFVEKTAVKIQQFKEGSWKPKV</sequence>
<dbReference type="InterPro" id="IPR004045">
    <property type="entry name" value="Glutathione_S-Trfase_N"/>
</dbReference>
<dbReference type="Proteomes" id="UP001375240">
    <property type="component" value="Unassembled WGS sequence"/>
</dbReference>
<accession>A0AAV9V7I3</accession>
<evidence type="ECO:0000259" key="1">
    <source>
        <dbReference type="PROSITE" id="PS50404"/>
    </source>
</evidence>
<evidence type="ECO:0000313" key="2">
    <source>
        <dbReference type="EMBL" id="KAK6354702.1"/>
    </source>
</evidence>
<reference evidence="2 3" key="1">
    <citation type="submission" date="2019-10" db="EMBL/GenBank/DDBJ databases">
        <authorList>
            <person name="Palmer J.M."/>
        </authorList>
    </citation>
    <scope>NUCLEOTIDE SEQUENCE [LARGE SCALE GENOMIC DNA]</scope>
    <source>
        <strain evidence="2 3">TWF696</strain>
    </source>
</reference>
<evidence type="ECO:0000313" key="3">
    <source>
        <dbReference type="Proteomes" id="UP001375240"/>
    </source>
</evidence>
<dbReference type="SUPFAM" id="SSF52833">
    <property type="entry name" value="Thioredoxin-like"/>
    <property type="match status" value="1"/>
</dbReference>
<dbReference type="Pfam" id="PF13409">
    <property type="entry name" value="GST_N_2"/>
    <property type="match status" value="1"/>
</dbReference>
<dbReference type="SFLD" id="SFLDG00358">
    <property type="entry name" value="Main_(cytGST)"/>
    <property type="match status" value="1"/>
</dbReference>
<comment type="caution">
    <text evidence="2">The sequence shown here is derived from an EMBL/GenBank/DDBJ whole genome shotgun (WGS) entry which is preliminary data.</text>
</comment>
<dbReference type="PANTHER" id="PTHR43968:SF8">
    <property type="entry name" value="S-TRANSFERASE, PUTATIVE (AFU_ORTHOLOGUE AFUA_2G00590)-RELATED"/>
    <property type="match status" value="1"/>
</dbReference>
<dbReference type="InterPro" id="IPR050983">
    <property type="entry name" value="GST_Omega/HSP26"/>
</dbReference>
<keyword evidence="3" id="KW-1185">Reference proteome</keyword>
<dbReference type="PROSITE" id="PS51354">
    <property type="entry name" value="GLUTAREDOXIN_2"/>
    <property type="match status" value="1"/>
</dbReference>
<dbReference type="CDD" id="cd00570">
    <property type="entry name" value="GST_N_family"/>
    <property type="match status" value="1"/>
</dbReference>
<dbReference type="InterPro" id="IPR036282">
    <property type="entry name" value="Glutathione-S-Trfase_C_sf"/>
</dbReference>
<dbReference type="Gene3D" id="3.40.30.10">
    <property type="entry name" value="Glutaredoxin"/>
    <property type="match status" value="1"/>
</dbReference>
<dbReference type="AlphaFoldDB" id="A0AAV9V7I3"/>
<dbReference type="SFLD" id="SFLDS00019">
    <property type="entry name" value="Glutathione_Transferase_(cytos"/>
    <property type="match status" value="1"/>
</dbReference>
<dbReference type="PANTHER" id="PTHR43968">
    <property type="match status" value="1"/>
</dbReference>
<protein>
    <recommendedName>
        <fullName evidence="1">GST N-terminal domain-containing protein</fullName>
    </recommendedName>
</protein>
<dbReference type="GO" id="GO:0005737">
    <property type="term" value="C:cytoplasm"/>
    <property type="evidence" value="ECO:0007669"/>
    <property type="project" value="TreeGrafter"/>
</dbReference>
<gene>
    <name evidence="2" type="ORF">TWF696_003841</name>
</gene>
<dbReference type="EMBL" id="JAVHNQ010000002">
    <property type="protein sequence ID" value="KAK6354702.1"/>
    <property type="molecule type" value="Genomic_DNA"/>
</dbReference>
<organism evidence="2 3">
    <name type="scientific">Orbilia brochopaga</name>
    <dbReference type="NCBI Taxonomy" id="3140254"/>
    <lineage>
        <taxon>Eukaryota</taxon>
        <taxon>Fungi</taxon>
        <taxon>Dikarya</taxon>
        <taxon>Ascomycota</taxon>
        <taxon>Pezizomycotina</taxon>
        <taxon>Orbiliomycetes</taxon>
        <taxon>Orbiliales</taxon>
        <taxon>Orbiliaceae</taxon>
        <taxon>Orbilia</taxon>
    </lineage>
</organism>
<proteinExistence type="predicted"/>
<dbReference type="InterPro" id="IPR036249">
    <property type="entry name" value="Thioredoxin-like_sf"/>
</dbReference>
<name>A0AAV9V7I3_9PEZI</name>
<dbReference type="PROSITE" id="PS50404">
    <property type="entry name" value="GST_NTER"/>
    <property type="match status" value="1"/>
</dbReference>
<dbReference type="InterPro" id="IPR040079">
    <property type="entry name" value="Glutathione_S-Trfase"/>
</dbReference>
<feature type="domain" description="GST N-terminal" evidence="1">
    <location>
        <begin position="8"/>
        <end position="95"/>
    </location>
</feature>